<feature type="region of interest" description="Disordered" evidence="4">
    <location>
        <begin position="1"/>
        <end position="54"/>
    </location>
</feature>
<evidence type="ECO:0000313" key="6">
    <source>
        <dbReference type="EMBL" id="CAD8586866.1"/>
    </source>
</evidence>
<keyword evidence="2" id="KW-0833">Ubl conjugation pathway</keyword>
<name>A0A7S0KN38_MICPS</name>
<dbReference type="InterPro" id="IPR029071">
    <property type="entry name" value="Ubiquitin-like_domsf"/>
</dbReference>
<feature type="compositionally biased region" description="Basic and acidic residues" evidence="4">
    <location>
        <begin position="8"/>
        <end position="54"/>
    </location>
</feature>
<keyword evidence="3" id="KW-0175">Coiled coil</keyword>
<reference evidence="6" key="1">
    <citation type="submission" date="2021-01" db="EMBL/GenBank/DDBJ databases">
        <authorList>
            <person name="Corre E."/>
            <person name="Pelletier E."/>
            <person name="Niang G."/>
            <person name="Scheremetjew M."/>
            <person name="Finn R."/>
            <person name="Kale V."/>
            <person name="Holt S."/>
            <person name="Cochrane G."/>
            <person name="Meng A."/>
            <person name="Brown T."/>
            <person name="Cohen L."/>
        </authorList>
    </citation>
    <scope>NUCLEOTIDE SEQUENCE</scope>
    <source>
        <strain evidence="6">CCMP494</strain>
    </source>
</reference>
<feature type="domain" description="UBX" evidence="5">
    <location>
        <begin position="385"/>
        <end position="457"/>
    </location>
</feature>
<evidence type="ECO:0000256" key="3">
    <source>
        <dbReference type="SAM" id="Coils"/>
    </source>
</evidence>
<evidence type="ECO:0000259" key="5">
    <source>
        <dbReference type="PROSITE" id="PS50033"/>
    </source>
</evidence>
<gene>
    <name evidence="6" type="ORF">MSP1404_LOCUS5710</name>
</gene>
<dbReference type="Pfam" id="PF00789">
    <property type="entry name" value="UBX"/>
    <property type="match status" value="1"/>
</dbReference>
<dbReference type="InterPro" id="IPR004854">
    <property type="entry name" value="Ufd1-like"/>
</dbReference>
<dbReference type="PROSITE" id="PS50033">
    <property type="entry name" value="UBX"/>
    <property type="match status" value="1"/>
</dbReference>
<sequence>MFLNAAADKLKREQDKRKADLAKRQAAERRAKMTADAHRREREDLARRERQEEAQRRAEERAELERVLTNNEGVRWERTFVGRRSDAAMVKGIRARCDDKVVLPPSAWRELTNAGAANVGSANGVFFEITVVNARGGGTTRRTHAGALGFDGPEGEAGLPAPLMRRLGASSAYVAAAEGAEGAEESPAEDDPPTDVDVDVALDVKLSFRRLPKGTWVKLQPRSADFQGELAADASVDLRELLEATLRRRCALTVGDDVSVVSGDREYALRVIEVSPDDANGGAVSLVETDVEVDIAPSEDYEDAMRRLAEAEERRLAAAAAVEQERREREELAREEEERRAEAAERAVKEAAERAERAERYRAAASGRLPVEPDADAAGGCVPCRFQLPDGRTVTRRFAPTDPLAAVFDYVISAGGAGEGEAFRLVTRWPRTVTELDDGLARTVRSAGLKPADTLFVEKLEKTAA</sequence>
<accession>A0A7S0KN38</accession>
<organism evidence="6">
    <name type="scientific">Micromonas pusilla</name>
    <name type="common">Picoplanktonic green alga</name>
    <name type="synonym">Chromulina pusilla</name>
    <dbReference type="NCBI Taxonomy" id="38833"/>
    <lineage>
        <taxon>Eukaryota</taxon>
        <taxon>Viridiplantae</taxon>
        <taxon>Chlorophyta</taxon>
        <taxon>Mamiellophyceae</taxon>
        <taxon>Mamiellales</taxon>
        <taxon>Mamiellaceae</taxon>
        <taxon>Micromonas</taxon>
    </lineage>
</organism>
<dbReference type="Pfam" id="PF24842">
    <property type="entry name" value="UFD1_N2"/>
    <property type="match status" value="1"/>
</dbReference>
<evidence type="ECO:0000256" key="4">
    <source>
        <dbReference type="SAM" id="MobiDB-lite"/>
    </source>
</evidence>
<dbReference type="GO" id="GO:0036503">
    <property type="term" value="P:ERAD pathway"/>
    <property type="evidence" value="ECO:0007669"/>
    <property type="project" value="TreeGrafter"/>
</dbReference>
<proteinExistence type="inferred from homology"/>
<protein>
    <recommendedName>
        <fullName evidence="5">UBX domain-containing protein</fullName>
    </recommendedName>
</protein>
<dbReference type="Pfam" id="PF03152">
    <property type="entry name" value="UFD1_N1"/>
    <property type="match status" value="1"/>
</dbReference>
<dbReference type="InterPro" id="IPR001012">
    <property type="entry name" value="UBX_dom"/>
</dbReference>
<dbReference type="PANTHER" id="PTHR12555">
    <property type="entry name" value="UBIQUITIN FUSION DEGRADATON PROTEIN 1"/>
    <property type="match status" value="1"/>
</dbReference>
<dbReference type="Gene3D" id="2.40.40.50">
    <property type="entry name" value="Ubiquitin fusion degradation protein UFD1, N-terminal domain"/>
    <property type="match status" value="1"/>
</dbReference>
<dbReference type="InterPro" id="IPR055418">
    <property type="entry name" value="UFD1_N2"/>
</dbReference>
<dbReference type="InterPro" id="IPR055417">
    <property type="entry name" value="UFD1_N1"/>
</dbReference>
<feature type="coiled-coil region" evidence="3">
    <location>
        <begin position="301"/>
        <end position="361"/>
    </location>
</feature>
<dbReference type="SUPFAM" id="SSF54236">
    <property type="entry name" value="Ubiquitin-like"/>
    <property type="match status" value="1"/>
</dbReference>
<dbReference type="GO" id="GO:0034098">
    <property type="term" value="C:VCP-NPL4-UFD1 AAA ATPase complex"/>
    <property type="evidence" value="ECO:0007669"/>
    <property type="project" value="TreeGrafter"/>
</dbReference>
<comment type="similarity">
    <text evidence="1">Belongs to the UFD1 family.</text>
</comment>
<dbReference type="AlphaFoldDB" id="A0A7S0KN38"/>
<dbReference type="Gene3D" id="3.10.20.90">
    <property type="entry name" value="Phosphatidylinositol 3-kinase Catalytic Subunit, Chain A, domain 1"/>
    <property type="match status" value="1"/>
</dbReference>
<dbReference type="PANTHER" id="PTHR12555:SF13">
    <property type="entry name" value="UBIQUITIN RECOGNITION FACTOR IN ER-ASSOCIATED DEGRADATION PROTEIN 1"/>
    <property type="match status" value="1"/>
</dbReference>
<dbReference type="GO" id="GO:0006511">
    <property type="term" value="P:ubiquitin-dependent protein catabolic process"/>
    <property type="evidence" value="ECO:0007669"/>
    <property type="project" value="InterPro"/>
</dbReference>
<feature type="compositionally biased region" description="Acidic residues" evidence="4">
    <location>
        <begin position="181"/>
        <end position="195"/>
    </location>
</feature>
<dbReference type="InterPro" id="IPR042299">
    <property type="entry name" value="Ufd1-like_Nn"/>
</dbReference>
<evidence type="ECO:0000256" key="1">
    <source>
        <dbReference type="ARBA" id="ARBA00006043"/>
    </source>
</evidence>
<dbReference type="EMBL" id="HBEV01007430">
    <property type="protein sequence ID" value="CAD8586866.1"/>
    <property type="molecule type" value="Transcribed_RNA"/>
</dbReference>
<dbReference type="Gene3D" id="3.10.330.10">
    <property type="match status" value="1"/>
</dbReference>
<dbReference type="GO" id="GO:0031593">
    <property type="term" value="F:polyubiquitin modification-dependent protein binding"/>
    <property type="evidence" value="ECO:0007669"/>
    <property type="project" value="TreeGrafter"/>
</dbReference>
<evidence type="ECO:0000256" key="2">
    <source>
        <dbReference type="ARBA" id="ARBA00022786"/>
    </source>
</evidence>
<dbReference type="SMART" id="SM00166">
    <property type="entry name" value="UBX"/>
    <property type="match status" value="1"/>
</dbReference>
<feature type="region of interest" description="Disordered" evidence="4">
    <location>
        <begin position="176"/>
        <end position="195"/>
    </location>
</feature>